<dbReference type="KEGG" id="slt:Slit_1038"/>
<dbReference type="SUPFAM" id="SSF56059">
    <property type="entry name" value="Glutathione synthetase ATP-binding domain-like"/>
    <property type="match status" value="1"/>
</dbReference>
<sequence length="418" mass="45719">MTNSANCHDQQPFMGMAALSRMAMSGADLSALVNAAAHDPNDANMLMGLSIIFQLTGNREMGMQLQGKALGMRQLYHLAPASGRSEIRLLAILQPGDMLDNTPLDFLLEGSNVGLDLLYVSQELPFPTVLPEHDAIMVGIAQSDQSQSLLEKVGELVKSSPCPVLNSPERIARLARDSVSAMLGSVPGMEVPRTVRIGRQDLQQIRCEESSLSALSGEVAYPVIVRPINSHGGLGLARIAGDDDLGDYLDANPDQEFHVAPFVDYRSADGLYRKCRIALIGGQPFACHLAISEDWMIHYRNAGMSESETKRAEEERFMQDFDDDFGARYRQAFKAMDEILGLDYLVVDCAETQDGRLLVFEADNLGFVHALDPVDVFPYKQTQMRKVFGAFQSMLKNKVSGLKSGNDASPPDETSSAL</sequence>
<dbReference type="Proteomes" id="UP000001625">
    <property type="component" value="Chromosome"/>
</dbReference>
<dbReference type="HOGENOM" id="CLU_685016_0_0_4"/>
<keyword evidence="2" id="KW-1185">Reference proteome</keyword>
<dbReference type="OrthoDB" id="5297883at2"/>
<dbReference type="GO" id="GO:0016879">
    <property type="term" value="F:ligase activity, forming carbon-nitrogen bonds"/>
    <property type="evidence" value="ECO:0007669"/>
    <property type="project" value="TreeGrafter"/>
</dbReference>
<dbReference type="EMBL" id="CP001965">
    <property type="protein sequence ID" value="ADE11276.1"/>
    <property type="molecule type" value="Genomic_DNA"/>
</dbReference>
<evidence type="ECO:0008006" key="3">
    <source>
        <dbReference type="Google" id="ProtNLM"/>
    </source>
</evidence>
<gene>
    <name evidence="1" type="ordered locus">Slit_1038</name>
</gene>
<evidence type="ECO:0000313" key="1">
    <source>
        <dbReference type="EMBL" id="ADE11276.1"/>
    </source>
</evidence>
<dbReference type="GO" id="GO:0005737">
    <property type="term" value="C:cytoplasm"/>
    <property type="evidence" value="ECO:0007669"/>
    <property type="project" value="TreeGrafter"/>
</dbReference>
<accession>D5CQP0</accession>
<dbReference type="AlphaFoldDB" id="D5CQP0"/>
<dbReference type="STRING" id="580332.Slit_1038"/>
<dbReference type="RefSeq" id="WP_013029174.1">
    <property type="nucleotide sequence ID" value="NC_013959.1"/>
</dbReference>
<dbReference type="eggNOG" id="COG0189">
    <property type="taxonomic scope" value="Bacteria"/>
</dbReference>
<protein>
    <recommendedName>
        <fullName evidence="3">ATP-grasp domain-containing protein</fullName>
    </recommendedName>
</protein>
<name>D5CQP0_SIDLE</name>
<organism evidence="1 2">
    <name type="scientific">Sideroxydans lithotrophicus (strain ES-1)</name>
    <dbReference type="NCBI Taxonomy" id="580332"/>
    <lineage>
        <taxon>Bacteria</taxon>
        <taxon>Pseudomonadati</taxon>
        <taxon>Pseudomonadota</taxon>
        <taxon>Betaproteobacteria</taxon>
        <taxon>Nitrosomonadales</taxon>
        <taxon>Gallionellaceae</taxon>
        <taxon>Sideroxydans</taxon>
    </lineage>
</organism>
<proteinExistence type="predicted"/>
<reference evidence="1 2" key="1">
    <citation type="submission" date="2010-03" db="EMBL/GenBank/DDBJ databases">
        <title>Complete sequence of Sideroxydans lithotrophicus ES-1.</title>
        <authorList>
            <consortium name="US DOE Joint Genome Institute"/>
            <person name="Lucas S."/>
            <person name="Copeland A."/>
            <person name="Lapidus A."/>
            <person name="Cheng J.-F."/>
            <person name="Bruce D."/>
            <person name="Goodwin L."/>
            <person name="Pitluck S."/>
            <person name="Munk A.C."/>
            <person name="Detter J.C."/>
            <person name="Han C."/>
            <person name="Tapia R."/>
            <person name="Larimer F."/>
            <person name="Land M."/>
            <person name="Hauser L."/>
            <person name="Kyrpides N."/>
            <person name="Ivanova N."/>
            <person name="Emerson D."/>
            <person name="Woyke T."/>
        </authorList>
    </citation>
    <scope>NUCLEOTIDE SEQUENCE [LARGE SCALE GENOMIC DNA]</scope>
    <source>
        <strain evidence="1 2">ES-1</strain>
    </source>
</reference>
<dbReference type="PANTHER" id="PTHR21621:SF0">
    <property type="entry name" value="BETA-CITRYLGLUTAMATE SYNTHASE B-RELATED"/>
    <property type="match status" value="1"/>
</dbReference>
<evidence type="ECO:0000313" key="2">
    <source>
        <dbReference type="Proteomes" id="UP000001625"/>
    </source>
</evidence>
<dbReference type="PANTHER" id="PTHR21621">
    <property type="entry name" value="RIBOSOMAL PROTEIN S6 MODIFICATION PROTEIN"/>
    <property type="match status" value="1"/>
</dbReference>